<dbReference type="Gene3D" id="3.30.565.60">
    <property type="match status" value="1"/>
</dbReference>
<gene>
    <name evidence="2" type="ORF">SAMN02927921_01089</name>
</gene>
<dbReference type="Gene3D" id="1.10.10.10">
    <property type="entry name" value="Winged helix-like DNA-binding domain superfamily/Winged helix DNA-binding domain"/>
    <property type="match status" value="1"/>
</dbReference>
<keyword evidence="2" id="KW-0067">ATP-binding</keyword>
<dbReference type="Proteomes" id="UP000182248">
    <property type="component" value="Unassembled WGS sequence"/>
</dbReference>
<dbReference type="AlphaFoldDB" id="A0A1K1NAQ8"/>
<name>A0A1K1NAQ8_9FLAO</name>
<reference evidence="2 3" key="1">
    <citation type="submission" date="2016-11" db="EMBL/GenBank/DDBJ databases">
        <authorList>
            <person name="Jaros S."/>
            <person name="Januszkiewicz K."/>
            <person name="Wedrychowicz H."/>
        </authorList>
    </citation>
    <scope>NUCLEOTIDE SEQUENCE [LARGE SCALE GENOMIC DNA]</scope>
    <source>
        <strain evidence="2 3">CGMCC 1.12145</strain>
    </source>
</reference>
<dbReference type="EMBL" id="FPJE01000004">
    <property type="protein sequence ID" value="SFW31454.1"/>
    <property type="molecule type" value="Genomic_DNA"/>
</dbReference>
<evidence type="ECO:0000313" key="3">
    <source>
        <dbReference type="Proteomes" id="UP000182248"/>
    </source>
</evidence>
<dbReference type="InterPro" id="IPR007421">
    <property type="entry name" value="Schlafen_AlbA_2_dom"/>
</dbReference>
<accession>A0A1K1NAQ8</accession>
<organism evidence="2 3">
    <name type="scientific">Sinomicrobium oceani</name>
    <dbReference type="NCBI Taxonomy" id="1150368"/>
    <lineage>
        <taxon>Bacteria</taxon>
        <taxon>Pseudomonadati</taxon>
        <taxon>Bacteroidota</taxon>
        <taxon>Flavobacteriia</taxon>
        <taxon>Flavobacteriales</taxon>
        <taxon>Flavobacteriaceae</taxon>
        <taxon>Sinomicrobium</taxon>
    </lineage>
</organism>
<evidence type="ECO:0000313" key="2">
    <source>
        <dbReference type="EMBL" id="SFW31454.1"/>
    </source>
</evidence>
<dbReference type="Pfam" id="PF04326">
    <property type="entry name" value="SLFN_AlbA_2"/>
    <property type="match status" value="1"/>
</dbReference>
<keyword evidence="2" id="KW-0378">Hydrolase</keyword>
<dbReference type="PANTHER" id="PTHR30595">
    <property type="entry name" value="GLPR-RELATED TRANSCRIPTIONAL REPRESSOR"/>
    <property type="match status" value="1"/>
</dbReference>
<dbReference type="OrthoDB" id="9768354at2"/>
<dbReference type="STRING" id="1150368.SAMN02927921_01089"/>
<keyword evidence="3" id="KW-1185">Reference proteome</keyword>
<dbReference type="InterPro" id="IPR038475">
    <property type="entry name" value="RecG_C_sf"/>
</dbReference>
<dbReference type="RefSeq" id="WP_072316352.1">
    <property type="nucleotide sequence ID" value="NZ_FPJE01000004.1"/>
</dbReference>
<dbReference type="PANTHER" id="PTHR30595:SF6">
    <property type="entry name" value="SCHLAFEN ALBA-2 DOMAIN-CONTAINING PROTEIN"/>
    <property type="match status" value="1"/>
</dbReference>
<dbReference type="InterPro" id="IPR036388">
    <property type="entry name" value="WH-like_DNA-bd_sf"/>
</dbReference>
<feature type="domain" description="Schlafen AlbA-2" evidence="1">
    <location>
        <begin position="4"/>
        <end position="121"/>
    </location>
</feature>
<sequence>MKENSLLDKKSIAIIKGSKANWKELAKDCVCFANGAGGKIIIGIEDTENEPPAGQKIPDDLIEKIQKTIPALTHNVGVVPVKKEADNKAEYIELQVFRNSQSIASTSDGKYYMRVSDECKPVLPEDLSRLLAEKNAFVWEEKVVRSIPASACDMAKYDQFLKDVRSSERVSEFVKEMTPEEITDYYFLTQNGILTNLGVLWLGTRAQRAVLHYPPAVQFIRYDENENKVFKKVWDDYSKNPKELITAILKEIPDWNEFVEVSDGIFRKNIYNYPPEAIREIVANAFAHRNYTMRGDIFINLYHDRLEIHSPGLLPLGVTPSNILSKSVQRNALLAKLFYDLKLMEKEGSGYDKVYELLLGSGKQVPEVIEADDRVIVIIKKQIVSSEVLKLMDKASRDLQLKQKEVIALGMIAQKEGISAIDLSRSLNISKPNGLQYWIGRLLDLKVVLSKGKTKGTLYYVNPEFIRTTDFIERTNLKRIEPYRLQELIYEDLKNYPESAISEINERIGGEIKQRTLKAKLDEMLDSGLIRKEGERKGTRYFINKKL</sequence>
<dbReference type="Gene3D" id="3.30.950.30">
    <property type="entry name" value="Schlafen, AAA domain"/>
    <property type="match status" value="1"/>
</dbReference>
<dbReference type="GO" id="GO:0004386">
    <property type="term" value="F:helicase activity"/>
    <property type="evidence" value="ECO:0007669"/>
    <property type="project" value="UniProtKB-KW"/>
</dbReference>
<protein>
    <submittedName>
        <fullName evidence="2">ATP-dependent DNA helicase RecG</fullName>
    </submittedName>
</protein>
<keyword evidence="2" id="KW-0347">Helicase</keyword>
<dbReference type="InterPro" id="IPR038461">
    <property type="entry name" value="Schlafen_AlbA_2_dom_sf"/>
</dbReference>
<keyword evidence="2" id="KW-0547">Nucleotide-binding</keyword>
<evidence type="ECO:0000259" key="1">
    <source>
        <dbReference type="Pfam" id="PF04326"/>
    </source>
</evidence>
<proteinExistence type="predicted"/>
<dbReference type="Pfam" id="PF13749">
    <property type="entry name" value="HATPase_c_4"/>
    <property type="match status" value="1"/>
</dbReference>